<evidence type="ECO:0000313" key="2">
    <source>
        <dbReference type="EMBL" id="MBF5057070.1"/>
    </source>
</evidence>
<keyword evidence="3" id="KW-1185">Reference proteome</keyword>
<dbReference type="PANTHER" id="PTHR34383">
    <property type="entry name" value="POLYPHOSPHATE:AMP PHOSPHOTRANSFERASE-RELATED"/>
    <property type="match status" value="1"/>
</dbReference>
<name>A0ABS0AUU9_9GAMM</name>
<gene>
    <name evidence="2" type="ORF">Y5W_02364</name>
</gene>
<feature type="domain" description="Polyphosphate kinase-2-related" evidence="1">
    <location>
        <begin position="33"/>
        <end position="244"/>
    </location>
</feature>
<dbReference type="InterPro" id="IPR022300">
    <property type="entry name" value="PPK2-rel_1"/>
</dbReference>
<dbReference type="RefSeq" id="WP_194297558.1">
    <property type="nucleotide sequence ID" value="NZ_ARXX01000035.1"/>
</dbReference>
<accession>A0ABS0AUU9</accession>
<comment type="caution">
    <text evidence="2">The sequence shown here is derived from an EMBL/GenBank/DDBJ whole genome shotgun (WGS) entry which is preliminary data.</text>
</comment>
<dbReference type="Proteomes" id="UP000662703">
    <property type="component" value="Unassembled WGS sequence"/>
</dbReference>
<evidence type="ECO:0000313" key="3">
    <source>
        <dbReference type="Proteomes" id="UP000662703"/>
    </source>
</evidence>
<dbReference type="NCBIfam" id="TIGR03709">
    <property type="entry name" value="PPK2_rel_1"/>
    <property type="match status" value="1"/>
</dbReference>
<dbReference type="Pfam" id="PF03976">
    <property type="entry name" value="PPK2"/>
    <property type="match status" value="1"/>
</dbReference>
<dbReference type="EMBL" id="ARXX01000035">
    <property type="protein sequence ID" value="MBF5057070.1"/>
    <property type="molecule type" value="Genomic_DNA"/>
</dbReference>
<dbReference type="SUPFAM" id="SSF52540">
    <property type="entry name" value="P-loop containing nucleoside triphosphate hydrolases"/>
    <property type="match status" value="1"/>
</dbReference>
<evidence type="ECO:0000259" key="1">
    <source>
        <dbReference type="Pfam" id="PF03976"/>
    </source>
</evidence>
<dbReference type="InterPro" id="IPR027417">
    <property type="entry name" value="P-loop_NTPase"/>
</dbReference>
<dbReference type="Gene3D" id="3.40.50.300">
    <property type="entry name" value="P-loop containing nucleotide triphosphate hydrolases"/>
    <property type="match status" value="1"/>
</dbReference>
<organism evidence="2 3">
    <name type="scientific">Alloalcanivorax profundimaris</name>
    <dbReference type="NCBI Taxonomy" id="2735259"/>
    <lineage>
        <taxon>Bacteria</taxon>
        <taxon>Pseudomonadati</taxon>
        <taxon>Pseudomonadota</taxon>
        <taxon>Gammaproteobacteria</taxon>
        <taxon>Oceanospirillales</taxon>
        <taxon>Alcanivoracaceae</taxon>
        <taxon>Alloalcanivorax</taxon>
    </lineage>
</organism>
<dbReference type="PANTHER" id="PTHR34383:SF3">
    <property type="entry name" value="POLYPHOSPHATE:AMP PHOSPHOTRANSFERASE"/>
    <property type="match status" value="1"/>
</dbReference>
<reference evidence="2 3" key="1">
    <citation type="submission" date="2012-09" db="EMBL/GenBank/DDBJ databases">
        <title>Genome Sequence of alkane-degrading Bacterium Alcanivorax sp. 521-1.</title>
        <authorList>
            <person name="Lai Q."/>
            <person name="Shao Z."/>
        </authorList>
    </citation>
    <scope>NUCLEOTIDE SEQUENCE [LARGE SCALE GENOMIC DNA]</scope>
    <source>
        <strain evidence="2 3">521-1</strain>
    </source>
</reference>
<sequence length="274" mass="31519">MDLDPYGWPHAGALDVRQLPFQVAANGVAALDDSLDRIHEHQRRLYAGRRYAVLLVVQGLDAAGKDSLIRTLARAMDPAAFRAHSFARPLGDEVHHDFLWRVWRHLPERGEVVAFNRSHYEAVLAERLWPTSEPPPDWRGRYRAINEFEGHLHREGTRLIKVWLNTSEDEQRRRLLKRLDKPRKRWKFDPSDIENWRGRDRYLALVNETLTATHTDHAPWHLIPNDDKPAARARVAGLVADSLAALAPEYPRENIGCIEHYKALLRGDSHDGGC</sequence>
<proteinExistence type="predicted"/>
<protein>
    <recommendedName>
        <fullName evidence="1">Polyphosphate kinase-2-related domain-containing protein</fullName>
    </recommendedName>
</protein>
<dbReference type="InterPro" id="IPR022488">
    <property type="entry name" value="PPK2-related"/>
</dbReference>